<evidence type="ECO:0000313" key="3">
    <source>
        <dbReference type="Proteomes" id="UP000053676"/>
    </source>
</evidence>
<dbReference type="KEGG" id="nai:NECAME_19090"/>
<dbReference type="Gene3D" id="4.10.260.10">
    <property type="entry name" value="Transducin (heterotrimeric G protein), gamma chain"/>
    <property type="match status" value="1"/>
</dbReference>
<dbReference type="PROSITE" id="PS50058">
    <property type="entry name" value="G_PROTEIN_GAMMA"/>
    <property type="match status" value="1"/>
</dbReference>
<dbReference type="InterPro" id="IPR015898">
    <property type="entry name" value="G-protein_gamma-like_dom"/>
</dbReference>
<accession>W2SR21</accession>
<gene>
    <name evidence="2" type="ORF">NECAME_19090</name>
</gene>
<evidence type="ECO:0000259" key="1">
    <source>
        <dbReference type="PROSITE" id="PS50058"/>
    </source>
</evidence>
<protein>
    <recommendedName>
        <fullName evidence="1">G protein gamma domain-containing protein</fullName>
    </recommendedName>
</protein>
<dbReference type="InterPro" id="IPR036284">
    <property type="entry name" value="GGL_sf"/>
</dbReference>
<dbReference type="Proteomes" id="UP000053676">
    <property type="component" value="Unassembled WGS sequence"/>
</dbReference>
<keyword evidence="3" id="KW-1185">Reference proteome</keyword>
<dbReference type="EMBL" id="KI666195">
    <property type="protein sequence ID" value="ETN71953.1"/>
    <property type="molecule type" value="Genomic_DNA"/>
</dbReference>
<name>W2SR21_NECAM</name>
<proteinExistence type="predicted"/>
<reference evidence="3" key="1">
    <citation type="journal article" date="2014" name="Nat. Genet.">
        <title>Genome of the human hookworm Necator americanus.</title>
        <authorList>
            <person name="Tang Y.T."/>
            <person name="Gao X."/>
            <person name="Rosa B.A."/>
            <person name="Abubucker S."/>
            <person name="Hallsworth-Pepin K."/>
            <person name="Martin J."/>
            <person name="Tyagi R."/>
            <person name="Heizer E."/>
            <person name="Zhang X."/>
            <person name="Bhonagiri-Palsikar V."/>
            <person name="Minx P."/>
            <person name="Warren W.C."/>
            <person name="Wang Q."/>
            <person name="Zhan B."/>
            <person name="Hotez P.J."/>
            <person name="Sternberg P.W."/>
            <person name="Dougall A."/>
            <person name="Gaze S.T."/>
            <person name="Mulvenna J."/>
            <person name="Sotillo J."/>
            <person name="Ranganathan S."/>
            <person name="Rabelo E.M."/>
            <person name="Wilson R.K."/>
            <person name="Felgner P.L."/>
            <person name="Bethony J."/>
            <person name="Hawdon J.M."/>
            <person name="Gasser R.B."/>
            <person name="Loukas A."/>
            <person name="Mitreva M."/>
        </authorList>
    </citation>
    <scope>NUCLEOTIDE SEQUENCE [LARGE SCALE GENOMIC DNA]</scope>
</reference>
<sequence>MDSMKTVVEQLRRETQIQRKTVSEVAR</sequence>
<feature type="domain" description="G protein gamma" evidence="1">
    <location>
        <begin position="1"/>
        <end position="27"/>
    </location>
</feature>
<dbReference type="GO" id="GO:0007186">
    <property type="term" value="P:G protein-coupled receptor signaling pathway"/>
    <property type="evidence" value="ECO:0007669"/>
    <property type="project" value="InterPro"/>
</dbReference>
<feature type="non-terminal residue" evidence="2">
    <location>
        <position position="27"/>
    </location>
</feature>
<evidence type="ECO:0000313" key="2">
    <source>
        <dbReference type="EMBL" id="ETN71953.1"/>
    </source>
</evidence>
<dbReference type="AlphaFoldDB" id="W2SR21"/>
<organism evidence="2 3">
    <name type="scientific">Necator americanus</name>
    <name type="common">Human hookworm</name>
    <dbReference type="NCBI Taxonomy" id="51031"/>
    <lineage>
        <taxon>Eukaryota</taxon>
        <taxon>Metazoa</taxon>
        <taxon>Ecdysozoa</taxon>
        <taxon>Nematoda</taxon>
        <taxon>Chromadorea</taxon>
        <taxon>Rhabditida</taxon>
        <taxon>Rhabditina</taxon>
        <taxon>Rhabditomorpha</taxon>
        <taxon>Strongyloidea</taxon>
        <taxon>Ancylostomatidae</taxon>
        <taxon>Bunostominae</taxon>
        <taxon>Necator</taxon>
    </lineage>
</organism>